<evidence type="ECO:0000313" key="2">
    <source>
        <dbReference type="Proteomes" id="UP000533080"/>
    </source>
</evidence>
<gene>
    <name evidence="1" type="ORF">HNV28_30280</name>
</gene>
<protein>
    <submittedName>
        <fullName evidence="1">Uncharacterized protein</fullName>
    </submittedName>
</protein>
<sequence>MFDFESTSPHSWAGFEVWYFDRNPGEDRLRRGLAMRVSLCQDDAVSGRGAKEQFKKTEEDMNLMRVMVLGVFLSSGLAAAGMKVDHNVIIDLRNRSAFASMAGARSSSDSTQYMACQIIATPSSISGFCEAQDAQGTRRTCYTSNQYMLEAIKSISDTSLVSFLWNENAECTQINVGHASVYGPKL</sequence>
<reference evidence="1 2" key="1">
    <citation type="submission" date="2020-05" db="EMBL/GenBank/DDBJ databases">
        <authorList>
            <person name="Whitworth D."/>
        </authorList>
    </citation>
    <scope>NUCLEOTIDE SEQUENCE [LARGE SCALE GENOMIC DNA]</scope>
    <source>
        <strain evidence="1 2">AM005</strain>
    </source>
</reference>
<organism evidence="1 2">
    <name type="scientific">Myxococcus xanthus</name>
    <dbReference type="NCBI Taxonomy" id="34"/>
    <lineage>
        <taxon>Bacteria</taxon>
        <taxon>Pseudomonadati</taxon>
        <taxon>Myxococcota</taxon>
        <taxon>Myxococcia</taxon>
        <taxon>Myxococcales</taxon>
        <taxon>Cystobacterineae</taxon>
        <taxon>Myxococcaceae</taxon>
        <taxon>Myxococcus</taxon>
    </lineage>
</organism>
<proteinExistence type="predicted"/>
<accession>A0A7Y4MUF3</accession>
<comment type="caution">
    <text evidence="1">The sequence shown here is derived from an EMBL/GenBank/DDBJ whole genome shotgun (WGS) entry which is preliminary data.</text>
</comment>
<dbReference type="Proteomes" id="UP000533080">
    <property type="component" value="Unassembled WGS sequence"/>
</dbReference>
<dbReference type="RefSeq" id="WP_171444440.1">
    <property type="nucleotide sequence ID" value="NZ_JABFNS010000141.1"/>
</dbReference>
<dbReference type="EMBL" id="JABFNT010000134">
    <property type="protein sequence ID" value="NOJ82560.1"/>
    <property type="molecule type" value="Genomic_DNA"/>
</dbReference>
<evidence type="ECO:0000313" key="1">
    <source>
        <dbReference type="EMBL" id="NOJ82560.1"/>
    </source>
</evidence>
<dbReference type="AlphaFoldDB" id="A0A7Y4MUF3"/>
<name>A0A7Y4MUF3_MYXXA</name>